<dbReference type="PANTHER" id="PTHR30469">
    <property type="entry name" value="MULTIDRUG RESISTANCE PROTEIN MDTA"/>
    <property type="match status" value="1"/>
</dbReference>
<dbReference type="GO" id="GO:0015562">
    <property type="term" value="F:efflux transmembrane transporter activity"/>
    <property type="evidence" value="ECO:0007669"/>
    <property type="project" value="TreeGrafter"/>
</dbReference>
<evidence type="ECO:0000256" key="1">
    <source>
        <dbReference type="ARBA" id="ARBA00009477"/>
    </source>
</evidence>
<protein>
    <submittedName>
        <fullName evidence="3">Efflux RND transporter periplasmic adaptor subunit</fullName>
    </submittedName>
</protein>
<evidence type="ECO:0000259" key="2">
    <source>
        <dbReference type="Pfam" id="PF25954"/>
    </source>
</evidence>
<dbReference type="GO" id="GO:1990281">
    <property type="term" value="C:efflux pump complex"/>
    <property type="evidence" value="ECO:0007669"/>
    <property type="project" value="TreeGrafter"/>
</dbReference>
<dbReference type="RefSeq" id="WP_261614577.1">
    <property type="nucleotide sequence ID" value="NZ_JALIDZ010000002.1"/>
</dbReference>
<proteinExistence type="inferred from homology"/>
<evidence type="ECO:0000313" key="3">
    <source>
        <dbReference type="EMBL" id="MCT8971001.1"/>
    </source>
</evidence>
<gene>
    <name evidence="3" type="ORF">MUB46_03930</name>
</gene>
<organism evidence="3 4">
    <name type="scientific">Microbaculum marinisediminis</name>
    <dbReference type="NCBI Taxonomy" id="2931392"/>
    <lineage>
        <taxon>Bacteria</taxon>
        <taxon>Pseudomonadati</taxon>
        <taxon>Pseudomonadota</taxon>
        <taxon>Alphaproteobacteria</taxon>
        <taxon>Hyphomicrobiales</taxon>
        <taxon>Tepidamorphaceae</taxon>
        <taxon>Microbaculum</taxon>
    </lineage>
</organism>
<dbReference type="Gene3D" id="1.10.287.470">
    <property type="entry name" value="Helix hairpin bin"/>
    <property type="match status" value="1"/>
</dbReference>
<reference evidence="3 4" key="1">
    <citation type="submission" date="2022-04" db="EMBL/GenBank/DDBJ databases">
        <authorList>
            <person name="Ye Y.-Q."/>
            <person name="Du Z.-J."/>
        </authorList>
    </citation>
    <scope>NUCLEOTIDE SEQUENCE [LARGE SCALE GENOMIC DNA]</scope>
    <source>
        <strain evidence="3 4">A6E488</strain>
    </source>
</reference>
<dbReference type="InterPro" id="IPR006143">
    <property type="entry name" value="RND_pump_MFP"/>
</dbReference>
<accession>A0AAW5QSB9</accession>
<dbReference type="Gene3D" id="2.40.30.170">
    <property type="match status" value="1"/>
</dbReference>
<dbReference type="NCBIfam" id="TIGR01730">
    <property type="entry name" value="RND_mfp"/>
    <property type="match status" value="1"/>
</dbReference>
<dbReference type="InterPro" id="IPR058792">
    <property type="entry name" value="Beta-barrel_RND_2"/>
</dbReference>
<dbReference type="EMBL" id="JALIDZ010000002">
    <property type="protein sequence ID" value="MCT8971001.1"/>
    <property type="molecule type" value="Genomic_DNA"/>
</dbReference>
<sequence length="379" mass="39854">MRKSYIWAIVITVAIAGWLASGQVIVGGQGESAVTAPNTQDGNLSAQSDAAGDATKPFRVRVGTLTSVDRTAELKVRGRTEAAERVMLRAQTPGLVEQIPVSKGQRVATGDVICKLEAGSRTANILRAEAGLAQAELDYDAASKLNEKGYAAETRVRAAKAAMHAAKAVLSEARLDLERTKIKASFDGVVDDLPAKIGTLLNVGDPCAEIVAADPMLVVAQVSERDVGRIAPGMAGAARLVTGDTAEGKLRFVATSADEATRTFRIELSVSNPDGRLRDGVTAEIAIPLETTKAHRFSPAILTLDDDGVIGVRTLTDDNRVAFMPVRILGNEDGTVWVAGLPDTVTVITVGQDYVKPGERVEPVFETASSKAQTGNAAQ</sequence>
<dbReference type="PANTHER" id="PTHR30469:SF29">
    <property type="entry name" value="BLR2860 PROTEIN"/>
    <property type="match status" value="1"/>
</dbReference>
<dbReference type="SUPFAM" id="SSF111369">
    <property type="entry name" value="HlyD-like secretion proteins"/>
    <property type="match status" value="1"/>
</dbReference>
<dbReference type="Gene3D" id="2.40.50.100">
    <property type="match status" value="1"/>
</dbReference>
<dbReference type="Pfam" id="PF25954">
    <property type="entry name" value="Beta-barrel_RND_2"/>
    <property type="match status" value="1"/>
</dbReference>
<dbReference type="AlphaFoldDB" id="A0AAW5QSB9"/>
<comment type="similarity">
    <text evidence="1">Belongs to the membrane fusion protein (MFP) (TC 8.A.1) family.</text>
</comment>
<keyword evidence="4" id="KW-1185">Reference proteome</keyword>
<dbReference type="Proteomes" id="UP001320898">
    <property type="component" value="Unassembled WGS sequence"/>
</dbReference>
<evidence type="ECO:0000313" key="4">
    <source>
        <dbReference type="Proteomes" id="UP001320898"/>
    </source>
</evidence>
<name>A0AAW5QSB9_9HYPH</name>
<feature type="domain" description="CusB-like beta-barrel" evidence="2">
    <location>
        <begin position="218"/>
        <end position="287"/>
    </location>
</feature>
<comment type="caution">
    <text evidence="3">The sequence shown here is derived from an EMBL/GenBank/DDBJ whole genome shotgun (WGS) entry which is preliminary data.</text>
</comment>